<organism evidence="5">
    <name type="scientific">Trypanosoma vivax (strain Y486)</name>
    <dbReference type="NCBI Taxonomy" id="1055687"/>
    <lineage>
        <taxon>Eukaryota</taxon>
        <taxon>Discoba</taxon>
        <taxon>Euglenozoa</taxon>
        <taxon>Kinetoplastea</taxon>
        <taxon>Metakinetoplastina</taxon>
        <taxon>Trypanosomatida</taxon>
        <taxon>Trypanosomatidae</taxon>
        <taxon>Trypanosoma</taxon>
        <taxon>Duttonella</taxon>
    </lineage>
</organism>
<dbReference type="PANTHER" id="PTHR12241:SF159">
    <property type="entry name" value="TUBULIN-TYROSINE LIGASE-LIKE PROTEIN, CONSERVED"/>
    <property type="match status" value="1"/>
</dbReference>
<proteinExistence type="predicted"/>
<keyword evidence="2" id="KW-0547">Nucleotide-binding</keyword>
<evidence type="ECO:0000256" key="3">
    <source>
        <dbReference type="ARBA" id="ARBA00022840"/>
    </source>
</evidence>
<dbReference type="Pfam" id="PF03133">
    <property type="entry name" value="TTL"/>
    <property type="match status" value="2"/>
</dbReference>
<keyword evidence="1 5" id="KW-0436">Ligase</keyword>
<dbReference type="GO" id="GO:0036064">
    <property type="term" value="C:ciliary basal body"/>
    <property type="evidence" value="ECO:0007669"/>
    <property type="project" value="TreeGrafter"/>
</dbReference>
<dbReference type="VEuPathDB" id="TriTrypDB:TvY486_0603060"/>
<dbReference type="EMBL" id="HE573022">
    <property type="protein sequence ID" value="CCC48515.1"/>
    <property type="molecule type" value="Genomic_DNA"/>
</dbReference>
<evidence type="ECO:0000256" key="2">
    <source>
        <dbReference type="ARBA" id="ARBA00022741"/>
    </source>
</evidence>
<dbReference type="PROSITE" id="PS51221">
    <property type="entry name" value="TTL"/>
    <property type="match status" value="1"/>
</dbReference>
<sequence length="628" mass="70488">MIHRACTLLVPIVARTTAGVERQHQTVHADLPVYLKPSRSSRRKPSFFFPRMRDGLPSYAFRAPPLGPAIPLFHITSPSCEYYALRIAVVKAGFKRLQSHLASSIPCNLFWGRSMTHESGIEKNASSNVDRPRVSLPLAAMSEREESTRPLEMVCSHQRFNHFPGTYANIGCKLGLTMRLRHVAKSLDKAGSKHELYNFVPRTWIFPQEKELLVNVLAQASPNQRFIWKPARGSCGRGIFVCAGGAKNAQQWKRVISEMEARFAAATQATSRSYVVQDYIDDPFLLDGRKTDLRLYVAVTSFDPLVVYLHNEGLVRLAAQGYSEGAVNSVEGSHVSGNSKHSFDPFRDLTNYSVGRKWLKRIKQSDNKEEVGDDTDPSNHEEIHEQQGLNLKKSLPDLWDHIDSLHPTPLTTFSTEKFPNTWPPGRASDRVRDDIAKAIVKTLLTVKAPLVNALNRCPSPGGFFELYGFDMMLDAKLKPWLVEVNTLPSLASTSPLDYSVKTNIITDILNLAMIEPFARPVECFGNASDSTPLQRAGLFDPLSTEAAGSVHSWTDCHTKGRKSLPLDDNEAREELWLRLEDELAYARGFRRIFPPPRTSFPNPPILEELRELGPHVRLTKADVWALES</sequence>
<gene>
    <name evidence="5" type="ORF">TVY486_0603060</name>
</gene>
<protein>
    <submittedName>
        <fullName evidence="5">Putative conserved tubulin-tyrosine ligase-like protein</fullName>
    </submittedName>
</protein>
<dbReference type="GO" id="GO:0070740">
    <property type="term" value="F:tubulin-glutamic acid ligase activity"/>
    <property type="evidence" value="ECO:0007669"/>
    <property type="project" value="TreeGrafter"/>
</dbReference>
<accession>G0TX26</accession>
<dbReference type="GO" id="GO:0015631">
    <property type="term" value="F:tubulin binding"/>
    <property type="evidence" value="ECO:0007669"/>
    <property type="project" value="TreeGrafter"/>
</dbReference>
<evidence type="ECO:0000313" key="5">
    <source>
        <dbReference type="EMBL" id="CCC48515.1"/>
    </source>
</evidence>
<dbReference type="InterPro" id="IPR004344">
    <property type="entry name" value="TTL/TTLL_fam"/>
</dbReference>
<dbReference type="Gene3D" id="3.30.470.20">
    <property type="entry name" value="ATP-grasp fold, B domain"/>
    <property type="match status" value="1"/>
</dbReference>
<dbReference type="PANTHER" id="PTHR12241">
    <property type="entry name" value="TUBULIN POLYGLUTAMYLASE"/>
    <property type="match status" value="1"/>
</dbReference>
<dbReference type="GO" id="GO:0005524">
    <property type="term" value="F:ATP binding"/>
    <property type="evidence" value="ECO:0007669"/>
    <property type="project" value="UniProtKB-KW"/>
</dbReference>
<feature type="region of interest" description="Disordered" evidence="4">
    <location>
        <begin position="365"/>
        <end position="386"/>
    </location>
</feature>
<dbReference type="GO" id="GO:0000226">
    <property type="term" value="P:microtubule cytoskeleton organization"/>
    <property type="evidence" value="ECO:0007669"/>
    <property type="project" value="TreeGrafter"/>
</dbReference>
<dbReference type="AlphaFoldDB" id="G0TX26"/>
<reference evidence="5" key="1">
    <citation type="journal article" date="2012" name="Proc. Natl. Acad. Sci. U.S.A.">
        <title>Antigenic diversity is generated by distinct evolutionary mechanisms in African trypanosome species.</title>
        <authorList>
            <person name="Jackson A.P."/>
            <person name="Berry A."/>
            <person name="Aslett M."/>
            <person name="Allison H.C."/>
            <person name="Burton P."/>
            <person name="Vavrova-Anderson J."/>
            <person name="Brown R."/>
            <person name="Browne H."/>
            <person name="Corton N."/>
            <person name="Hauser H."/>
            <person name="Gamble J."/>
            <person name="Gilderthorp R."/>
            <person name="Marcello L."/>
            <person name="McQuillan J."/>
            <person name="Otto T.D."/>
            <person name="Quail M.A."/>
            <person name="Sanders M.J."/>
            <person name="van Tonder A."/>
            <person name="Ginger M.L."/>
            <person name="Field M.C."/>
            <person name="Barry J.D."/>
            <person name="Hertz-Fowler C."/>
            <person name="Berriman M."/>
        </authorList>
    </citation>
    <scope>NUCLEOTIDE SEQUENCE</scope>
    <source>
        <strain evidence="5">Y486</strain>
    </source>
</reference>
<keyword evidence="3" id="KW-0067">ATP-binding</keyword>
<dbReference type="SUPFAM" id="SSF56059">
    <property type="entry name" value="Glutathione synthetase ATP-binding domain-like"/>
    <property type="match status" value="1"/>
</dbReference>
<evidence type="ECO:0000256" key="4">
    <source>
        <dbReference type="SAM" id="MobiDB-lite"/>
    </source>
</evidence>
<name>G0TX26_TRYVY</name>
<evidence type="ECO:0000256" key="1">
    <source>
        <dbReference type="ARBA" id="ARBA00022598"/>
    </source>
</evidence>